<sequence length="107" mass="11793">MRGLFWNTRFLIFKRCLMSRTTPKPAHSSPNFCITSAEGHSSPTDFKPTIQEHSTPELVINVETGQNWQEWEVSVGSLGLDGVSITPRHLDCRAVTVTGVSTCVCGT</sequence>
<proteinExistence type="predicted"/>
<evidence type="ECO:0000313" key="1">
    <source>
        <dbReference type="EMBL" id="GBM95215.1"/>
    </source>
</evidence>
<organism evidence="1 2">
    <name type="scientific">Araneus ventricosus</name>
    <name type="common">Orbweaver spider</name>
    <name type="synonym">Epeira ventricosa</name>
    <dbReference type="NCBI Taxonomy" id="182803"/>
    <lineage>
        <taxon>Eukaryota</taxon>
        <taxon>Metazoa</taxon>
        <taxon>Ecdysozoa</taxon>
        <taxon>Arthropoda</taxon>
        <taxon>Chelicerata</taxon>
        <taxon>Arachnida</taxon>
        <taxon>Araneae</taxon>
        <taxon>Araneomorphae</taxon>
        <taxon>Entelegynae</taxon>
        <taxon>Araneoidea</taxon>
        <taxon>Araneidae</taxon>
        <taxon>Araneus</taxon>
    </lineage>
</organism>
<reference evidence="1 2" key="1">
    <citation type="journal article" date="2019" name="Sci. Rep.">
        <title>Orb-weaving spider Araneus ventricosus genome elucidates the spidroin gene catalogue.</title>
        <authorList>
            <person name="Kono N."/>
            <person name="Nakamura H."/>
            <person name="Ohtoshi R."/>
            <person name="Moran D.A.P."/>
            <person name="Shinohara A."/>
            <person name="Yoshida Y."/>
            <person name="Fujiwara M."/>
            <person name="Mori M."/>
            <person name="Tomita M."/>
            <person name="Arakawa K."/>
        </authorList>
    </citation>
    <scope>NUCLEOTIDE SEQUENCE [LARGE SCALE GENOMIC DNA]</scope>
</reference>
<accession>A0A4Y2K002</accession>
<name>A0A4Y2K002_ARAVE</name>
<comment type="caution">
    <text evidence="1">The sequence shown here is derived from an EMBL/GenBank/DDBJ whole genome shotgun (WGS) entry which is preliminary data.</text>
</comment>
<dbReference type="Proteomes" id="UP000499080">
    <property type="component" value="Unassembled WGS sequence"/>
</dbReference>
<protein>
    <submittedName>
        <fullName evidence="1">Uncharacterized protein</fullName>
    </submittedName>
</protein>
<evidence type="ECO:0000313" key="2">
    <source>
        <dbReference type="Proteomes" id="UP000499080"/>
    </source>
</evidence>
<dbReference type="EMBL" id="BGPR01004040">
    <property type="protein sequence ID" value="GBM95215.1"/>
    <property type="molecule type" value="Genomic_DNA"/>
</dbReference>
<gene>
    <name evidence="1" type="ORF">AVEN_172224_1</name>
</gene>
<keyword evidence="2" id="KW-1185">Reference proteome</keyword>
<dbReference type="AlphaFoldDB" id="A0A4Y2K002"/>